<protein>
    <submittedName>
        <fullName evidence="2">Septum formation initiator</fullName>
    </submittedName>
</protein>
<evidence type="ECO:0000313" key="2">
    <source>
        <dbReference type="EMBL" id="VYS78174.1"/>
    </source>
</evidence>
<keyword evidence="1" id="KW-0175">Coiled coil</keyword>
<dbReference type="Pfam" id="PF04977">
    <property type="entry name" value="DivIC"/>
    <property type="match status" value="1"/>
</dbReference>
<dbReference type="EMBL" id="CACRTG010000001">
    <property type="protein sequence ID" value="VYS78174.1"/>
    <property type="molecule type" value="Genomic_DNA"/>
</dbReference>
<gene>
    <name evidence="2" type="ORF">CNLFYP112_00083</name>
</gene>
<evidence type="ECO:0000256" key="1">
    <source>
        <dbReference type="SAM" id="Coils"/>
    </source>
</evidence>
<organism evidence="2">
    <name type="scientific">[Clostridium] nexile</name>
    <dbReference type="NCBI Taxonomy" id="29361"/>
    <lineage>
        <taxon>Bacteria</taxon>
        <taxon>Bacillati</taxon>
        <taxon>Bacillota</taxon>
        <taxon>Clostridia</taxon>
        <taxon>Lachnospirales</taxon>
        <taxon>Lachnospiraceae</taxon>
        <taxon>Tyzzerella</taxon>
    </lineage>
</organism>
<feature type="coiled-coil region" evidence="1">
    <location>
        <begin position="43"/>
        <end position="74"/>
    </location>
</feature>
<proteinExistence type="predicted"/>
<reference evidence="2" key="1">
    <citation type="submission" date="2019-11" db="EMBL/GenBank/DDBJ databases">
        <authorList>
            <person name="Feng L."/>
        </authorList>
    </citation>
    <scope>NUCLEOTIDE SEQUENCE</scope>
    <source>
        <strain evidence="2">CnexileLFYP112</strain>
    </source>
</reference>
<name>A0A6N2RBX4_9FIRM</name>
<sequence length="109" mass="12791">MMRSVKQRNRDKRQRTRMRRHKASILSICGVILLLTIILSVGSMSLQAKNKRYKQQEAELTAQLKEEKERTEEIKEFEEYAGTDAYIEDVAKDKLGLIHKNEILFEPEP</sequence>
<dbReference type="AlphaFoldDB" id="A0A6N2RBX4"/>
<accession>A0A6N2RBX4</accession>
<dbReference type="InterPro" id="IPR007060">
    <property type="entry name" value="FtsL/DivIC"/>
</dbReference>